<name>A0A9W7C446_9STRA</name>
<comment type="caution">
    <text evidence="1">The sequence shown here is derived from an EMBL/GenBank/DDBJ whole genome shotgun (WGS) entry which is preliminary data.</text>
</comment>
<dbReference type="Proteomes" id="UP001162640">
    <property type="component" value="Unassembled WGS sequence"/>
</dbReference>
<accession>A0A9W7C446</accession>
<protein>
    <submittedName>
        <fullName evidence="1">Uncharacterized protein</fullName>
    </submittedName>
</protein>
<feature type="non-terminal residue" evidence="1">
    <location>
        <position position="1"/>
    </location>
</feature>
<dbReference type="AlphaFoldDB" id="A0A9W7C446"/>
<dbReference type="EMBL" id="BLQM01000812">
    <property type="protein sequence ID" value="GMH97898.1"/>
    <property type="molecule type" value="Genomic_DNA"/>
</dbReference>
<sequence length="72" mass="7834">KLEEDVNGSTFGATYDALLREEGQGSNAENLAEIIGKLYGEEEKPSVICKLVEELRRGGILPEDLLLQGRSA</sequence>
<evidence type="ECO:0000313" key="2">
    <source>
        <dbReference type="Proteomes" id="UP001162640"/>
    </source>
</evidence>
<organism evidence="1 2">
    <name type="scientific">Triparma laevis f. inornata</name>
    <dbReference type="NCBI Taxonomy" id="1714386"/>
    <lineage>
        <taxon>Eukaryota</taxon>
        <taxon>Sar</taxon>
        <taxon>Stramenopiles</taxon>
        <taxon>Ochrophyta</taxon>
        <taxon>Bolidophyceae</taxon>
        <taxon>Parmales</taxon>
        <taxon>Triparmaceae</taxon>
        <taxon>Triparma</taxon>
    </lineage>
</organism>
<evidence type="ECO:0000313" key="1">
    <source>
        <dbReference type="EMBL" id="GMH97898.1"/>
    </source>
</evidence>
<reference evidence="2" key="1">
    <citation type="journal article" date="2023" name="Commun. Biol.">
        <title>Genome analysis of Parmales, the sister group of diatoms, reveals the evolutionary specialization of diatoms from phago-mixotrophs to photoautotrophs.</title>
        <authorList>
            <person name="Ban H."/>
            <person name="Sato S."/>
            <person name="Yoshikawa S."/>
            <person name="Yamada K."/>
            <person name="Nakamura Y."/>
            <person name="Ichinomiya M."/>
            <person name="Sato N."/>
            <person name="Blanc-Mathieu R."/>
            <person name="Endo H."/>
            <person name="Kuwata A."/>
            <person name="Ogata H."/>
        </authorList>
    </citation>
    <scope>NUCLEOTIDE SEQUENCE [LARGE SCALE GENOMIC DNA]</scope>
</reference>
<gene>
    <name evidence="1" type="ORF">TL16_g13378</name>
</gene>
<feature type="non-terminal residue" evidence="1">
    <location>
        <position position="72"/>
    </location>
</feature>
<proteinExistence type="predicted"/>